<gene>
    <name evidence="1" type="ORF">Patl1_07349</name>
</gene>
<keyword evidence="2" id="KW-1185">Reference proteome</keyword>
<organism evidence="1 2">
    <name type="scientific">Pistacia atlantica</name>
    <dbReference type="NCBI Taxonomy" id="434234"/>
    <lineage>
        <taxon>Eukaryota</taxon>
        <taxon>Viridiplantae</taxon>
        <taxon>Streptophyta</taxon>
        <taxon>Embryophyta</taxon>
        <taxon>Tracheophyta</taxon>
        <taxon>Spermatophyta</taxon>
        <taxon>Magnoliopsida</taxon>
        <taxon>eudicotyledons</taxon>
        <taxon>Gunneridae</taxon>
        <taxon>Pentapetalae</taxon>
        <taxon>rosids</taxon>
        <taxon>malvids</taxon>
        <taxon>Sapindales</taxon>
        <taxon>Anacardiaceae</taxon>
        <taxon>Pistacia</taxon>
    </lineage>
</organism>
<reference evidence="2" key="1">
    <citation type="journal article" date="2023" name="G3 (Bethesda)">
        <title>Genome assembly and association tests identify interacting loci associated with vigor, precocity, and sex in interspecific pistachio rootstocks.</title>
        <authorList>
            <person name="Palmer W."/>
            <person name="Jacygrad E."/>
            <person name="Sagayaradj S."/>
            <person name="Cavanaugh K."/>
            <person name="Han R."/>
            <person name="Bertier L."/>
            <person name="Beede B."/>
            <person name="Kafkas S."/>
            <person name="Golino D."/>
            <person name="Preece J."/>
            <person name="Michelmore R."/>
        </authorList>
    </citation>
    <scope>NUCLEOTIDE SEQUENCE [LARGE SCALE GENOMIC DNA]</scope>
</reference>
<protein>
    <submittedName>
        <fullName evidence="1">Uncharacterized protein</fullName>
    </submittedName>
</protein>
<accession>A0ACC1AG66</accession>
<evidence type="ECO:0000313" key="2">
    <source>
        <dbReference type="Proteomes" id="UP001164250"/>
    </source>
</evidence>
<comment type="caution">
    <text evidence="1">The sequence shown here is derived from an EMBL/GenBank/DDBJ whole genome shotgun (WGS) entry which is preliminary data.</text>
</comment>
<name>A0ACC1AG66_9ROSI</name>
<evidence type="ECO:0000313" key="1">
    <source>
        <dbReference type="EMBL" id="KAJ0085151.1"/>
    </source>
</evidence>
<dbReference type="EMBL" id="CM047906">
    <property type="protein sequence ID" value="KAJ0085151.1"/>
    <property type="molecule type" value="Genomic_DNA"/>
</dbReference>
<proteinExistence type="predicted"/>
<dbReference type="Proteomes" id="UP001164250">
    <property type="component" value="Chromosome 10"/>
</dbReference>
<sequence length="110" mass="12534">MRKTCNYFFPLFMQSSFDIAEDDEGTTSPSWKVTAQLNIEHQFFTKTYQGPWTRKGRSDCENSGKTISLPRHAISEEVVLILVRMMRVQVVLGEDTSGAVVEHKGCFEVI</sequence>